<dbReference type="PANTHER" id="PTHR11188">
    <property type="entry name" value="ARRESTIN DOMAIN CONTAINING PROTEIN"/>
    <property type="match status" value="1"/>
</dbReference>
<dbReference type="InterPro" id="IPR011021">
    <property type="entry name" value="Arrestin-like_N"/>
</dbReference>
<comment type="similarity">
    <text evidence="1">Belongs to the arrestin family.</text>
</comment>
<dbReference type="InterPro" id="IPR050357">
    <property type="entry name" value="Arrestin_domain-protein"/>
</dbReference>
<sequence>MSSTIKKIGITYNSINASNTFTNGDVVSGQVEVELAKDCQIESFYIKFKGKAEVLWSETYGQSTQVYHSKEKYFTLRHYFIKSKNSTEILTGLLERVFCTERKGADNVACCILQFLICLKSLKYPINVVPQHESKDKKMGLFKSGSIAMDVNLEKSGFHQGEGLKVSALIKNDSSREVKPKYCIYKKHSFFARGKRRVHTKDLIKEVGATIPPSASEKVTQVIPIPQDMEPSILNCNNIKVEHRLRVYLDVKYASDPEVKFNIFILQAPRVSAMATAPPAASDFGNGLFENYGNPNPPVWDFGPPQPPAVFLPADPPPSYGTYGMYPPLNDFILSYIEVGTSQHYCTIRPNQFLVGKKDTATLKSNLERYGRGIKGIKTTSDLNVISLKQMFFV</sequence>
<evidence type="ECO:0000313" key="4">
    <source>
        <dbReference type="Proteomes" id="UP000265020"/>
    </source>
</evidence>
<proteinExistence type="inferred from homology"/>
<name>A0A3Q2DHL3_CYPVA</name>
<evidence type="ECO:0000256" key="1">
    <source>
        <dbReference type="ARBA" id="ARBA00005298"/>
    </source>
</evidence>
<dbReference type="Pfam" id="PF02752">
    <property type="entry name" value="Arrestin_C"/>
    <property type="match status" value="1"/>
</dbReference>
<keyword evidence="4" id="KW-1185">Reference proteome</keyword>
<accession>A0A3Q2DHL3</accession>
<dbReference type="SMART" id="SM01017">
    <property type="entry name" value="Arrestin_C"/>
    <property type="match status" value="1"/>
</dbReference>
<evidence type="ECO:0000259" key="2">
    <source>
        <dbReference type="SMART" id="SM01017"/>
    </source>
</evidence>
<dbReference type="Proteomes" id="UP000265020">
    <property type="component" value="Unassembled WGS sequence"/>
</dbReference>
<dbReference type="Gene3D" id="2.60.40.640">
    <property type="match status" value="2"/>
</dbReference>
<dbReference type="SUPFAM" id="SSF81296">
    <property type="entry name" value="E set domains"/>
    <property type="match status" value="1"/>
</dbReference>
<dbReference type="PANTHER" id="PTHR11188:SF135">
    <property type="entry name" value="ARRESTIN DOMAIN CONTAINING 3-LIKE-RELATED"/>
    <property type="match status" value="1"/>
</dbReference>
<dbReference type="GeneTree" id="ENSGT00940000164012"/>
<dbReference type="GO" id="GO:0007399">
    <property type="term" value="P:nervous system development"/>
    <property type="evidence" value="ECO:0007669"/>
    <property type="project" value="UniProtKB-ARBA"/>
</dbReference>
<evidence type="ECO:0000313" key="3">
    <source>
        <dbReference type="Ensembl" id="ENSCVAP00000018618.1"/>
    </source>
</evidence>
<reference evidence="3" key="2">
    <citation type="submission" date="2025-09" db="UniProtKB">
        <authorList>
            <consortium name="Ensembl"/>
        </authorList>
    </citation>
    <scope>IDENTIFICATION</scope>
</reference>
<dbReference type="Pfam" id="PF00339">
    <property type="entry name" value="Arrestin_N"/>
    <property type="match status" value="1"/>
</dbReference>
<dbReference type="AlphaFoldDB" id="A0A3Q2DHL3"/>
<protein>
    <submittedName>
        <fullName evidence="3">Si:ch211-130m23.2</fullName>
    </submittedName>
</protein>
<dbReference type="InterPro" id="IPR014756">
    <property type="entry name" value="Ig_E-set"/>
</dbReference>
<dbReference type="STRING" id="28743.ENSCVAP00000018618"/>
<dbReference type="Ensembl" id="ENSCVAT00000027588.1">
    <property type="protein sequence ID" value="ENSCVAP00000018618.1"/>
    <property type="gene ID" value="ENSCVAG00000021907.1"/>
</dbReference>
<dbReference type="InterPro" id="IPR011022">
    <property type="entry name" value="Arrestin_C-like"/>
</dbReference>
<feature type="domain" description="Arrestin C-terminal-like" evidence="2">
    <location>
        <begin position="143"/>
        <end position="270"/>
    </location>
</feature>
<dbReference type="GO" id="GO:0005886">
    <property type="term" value="C:plasma membrane"/>
    <property type="evidence" value="ECO:0007669"/>
    <property type="project" value="TreeGrafter"/>
</dbReference>
<reference evidence="3" key="1">
    <citation type="submission" date="2025-08" db="UniProtKB">
        <authorList>
            <consortium name="Ensembl"/>
        </authorList>
    </citation>
    <scope>IDENTIFICATION</scope>
</reference>
<dbReference type="InterPro" id="IPR014752">
    <property type="entry name" value="Arrestin-like_C"/>
</dbReference>
<dbReference type="GO" id="GO:0015031">
    <property type="term" value="P:protein transport"/>
    <property type="evidence" value="ECO:0007669"/>
    <property type="project" value="TreeGrafter"/>
</dbReference>
<dbReference type="GO" id="GO:0005737">
    <property type="term" value="C:cytoplasm"/>
    <property type="evidence" value="ECO:0007669"/>
    <property type="project" value="TreeGrafter"/>
</dbReference>
<organism evidence="3 4">
    <name type="scientific">Cyprinodon variegatus</name>
    <name type="common">Sheepshead minnow</name>
    <dbReference type="NCBI Taxonomy" id="28743"/>
    <lineage>
        <taxon>Eukaryota</taxon>
        <taxon>Metazoa</taxon>
        <taxon>Chordata</taxon>
        <taxon>Craniata</taxon>
        <taxon>Vertebrata</taxon>
        <taxon>Euteleostomi</taxon>
        <taxon>Actinopterygii</taxon>
        <taxon>Neopterygii</taxon>
        <taxon>Teleostei</taxon>
        <taxon>Neoteleostei</taxon>
        <taxon>Acanthomorphata</taxon>
        <taxon>Ovalentaria</taxon>
        <taxon>Atherinomorphae</taxon>
        <taxon>Cyprinodontiformes</taxon>
        <taxon>Cyprinodontidae</taxon>
        <taxon>Cyprinodon</taxon>
    </lineage>
</organism>